<name>A0A6S6SHQ7_9GAMM</name>
<organism evidence="1">
    <name type="scientific">uncultured Thiotrichaceae bacterium</name>
    <dbReference type="NCBI Taxonomy" id="298394"/>
    <lineage>
        <taxon>Bacteria</taxon>
        <taxon>Pseudomonadati</taxon>
        <taxon>Pseudomonadota</taxon>
        <taxon>Gammaproteobacteria</taxon>
        <taxon>Thiotrichales</taxon>
        <taxon>Thiotrichaceae</taxon>
        <taxon>environmental samples</taxon>
    </lineage>
</organism>
<dbReference type="NCBIfam" id="TIGR02807">
    <property type="entry name" value="cas6_cmx6"/>
    <property type="match status" value="1"/>
</dbReference>
<reference evidence="1" key="1">
    <citation type="submission" date="2020-01" db="EMBL/GenBank/DDBJ databases">
        <authorList>
            <person name="Meier V. D."/>
            <person name="Meier V D."/>
        </authorList>
    </citation>
    <scope>NUCLEOTIDE SEQUENCE</scope>
    <source>
        <strain evidence="1">HLG_WM_MAG_07</strain>
    </source>
</reference>
<dbReference type="EMBL" id="CACVAY010000012">
    <property type="protein sequence ID" value="CAA6802318.1"/>
    <property type="molecule type" value="Genomic_DNA"/>
</dbReference>
<sequence>MFWEEDEDKSLPYEVPDDVVDISFAIKSKKLPIDHAWALSQAIENALPWTKDEPKFRAHQIHVAETGNGWLRPEDTENQWLWPSRRTRMYLRVPQHRAEAVKTLIGQTLDIDGCPVKLGTERTRELSNASVIFSRYVLSPEGEDENAFLARMHKEIFDLTNIKMRKMICGISHSIKTPEGDLPTRHLMIADLESDPSIKIQQHGLGGGHLLGCGIFLPHKGIKSLNASE</sequence>
<dbReference type="InterPro" id="IPR014174">
    <property type="entry name" value="CRISPR-assoc_prot_Cas6/Cmx6"/>
</dbReference>
<gene>
    <name evidence="1" type="ORF">HELGO_WM10898</name>
</gene>
<dbReference type="AlphaFoldDB" id="A0A6S6SHQ7"/>
<dbReference type="Pfam" id="PF09559">
    <property type="entry name" value="Cas6"/>
    <property type="match status" value="1"/>
</dbReference>
<accession>A0A6S6SHQ7</accession>
<proteinExistence type="predicted"/>
<evidence type="ECO:0000313" key="1">
    <source>
        <dbReference type="EMBL" id="CAA6802318.1"/>
    </source>
</evidence>
<protein>
    <submittedName>
        <fullName evidence="1">CRISPR-associated protein, Cas6-related protein</fullName>
    </submittedName>
</protein>